<protein>
    <submittedName>
        <fullName evidence="1">Uncharacterized protein</fullName>
    </submittedName>
</protein>
<reference evidence="1" key="1">
    <citation type="journal article" date="2023" name="IMA Fungus">
        <title>Comparative genomic study of the Penicillium genus elucidates a diverse pangenome and 15 lateral gene transfer events.</title>
        <authorList>
            <person name="Petersen C."/>
            <person name="Sorensen T."/>
            <person name="Nielsen M.R."/>
            <person name="Sondergaard T.E."/>
            <person name="Sorensen J.L."/>
            <person name="Fitzpatrick D.A."/>
            <person name="Frisvad J.C."/>
            <person name="Nielsen K.L."/>
        </authorList>
    </citation>
    <scope>NUCLEOTIDE SEQUENCE</scope>
    <source>
        <strain evidence="1">IBT 17514</strain>
    </source>
</reference>
<dbReference type="GO" id="GO:0005739">
    <property type="term" value="C:mitochondrion"/>
    <property type="evidence" value="ECO:0007669"/>
    <property type="project" value="TreeGrafter"/>
</dbReference>
<organism evidence="1 2">
    <name type="scientific">Penicillium malachiteum</name>
    <dbReference type="NCBI Taxonomy" id="1324776"/>
    <lineage>
        <taxon>Eukaryota</taxon>
        <taxon>Fungi</taxon>
        <taxon>Dikarya</taxon>
        <taxon>Ascomycota</taxon>
        <taxon>Pezizomycotina</taxon>
        <taxon>Eurotiomycetes</taxon>
        <taxon>Eurotiomycetidae</taxon>
        <taxon>Eurotiales</taxon>
        <taxon>Aspergillaceae</taxon>
        <taxon>Penicillium</taxon>
    </lineage>
</organism>
<dbReference type="PANTHER" id="PTHR36091">
    <property type="entry name" value="ALTERED INHERITANCE OF MITOCHONDRIA PROTEIN 9, MITOCHONDRIAL"/>
    <property type="match status" value="1"/>
</dbReference>
<proteinExistence type="predicted"/>
<evidence type="ECO:0000313" key="1">
    <source>
        <dbReference type="EMBL" id="KAJ5737931.1"/>
    </source>
</evidence>
<sequence>MVSYYRTDIYRACSHKSDLDPHKYTAGRWLRNEGKELQLRQVDFDFDALCRKVLGLSGACYIADCENIEGRSNRVFKFTFSDSRPVLAKLPSKLASPAYLTTASEVATIKYKMYIGPGSQGPRMERRYHNMQMVRRREKNGHL</sequence>
<dbReference type="AlphaFoldDB" id="A0AAD6HTL1"/>
<dbReference type="PANTHER" id="PTHR36091:SF1">
    <property type="entry name" value="ALTERED INHERITANCE OF MITOCHONDRIA PROTEIN 9, MITOCHONDRIAL"/>
    <property type="match status" value="1"/>
</dbReference>
<dbReference type="Proteomes" id="UP001215712">
    <property type="component" value="Unassembled WGS sequence"/>
</dbReference>
<evidence type="ECO:0000313" key="2">
    <source>
        <dbReference type="Proteomes" id="UP001215712"/>
    </source>
</evidence>
<dbReference type="EMBL" id="JAQJAN010000002">
    <property type="protein sequence ID" value="KAJ5737931.1"/>
    <property type="molecule type" value="Genomic_DNA"/>
</dbReference>
<name>A0AAD6HTL1_9EURO</name>
<comment type="caution">
    <text evidence="1">The sequence shown here is derived from an EMBL/GenBank/DDBJ whole genome shotgun (WGS) entry which is preliminary data.</text>
</comment>
<accession>A0AAD6HTL1</accession>
<dbReference type="InterPro" id="IPR051035">
    <property type="entry name" value="Mito_inheritance_9"/>
</dbReference>
<keyword evidence="2" id="KW-1185">Reference proteome</keyword>
<gene>
    <name evidence="1" type="ORF">N7493_001086</name>
</gene>
<reference evidence="1" key="2">
    <citation type="submission" date="2023-01" db="EMBL/GenBank/DDBJ databases">
        <authorList>
            <person name="Petersen C."/>
        </authorList>
    </citation>
    <scope>NUCLEOTIDE SEQUENCE</scope>
    <source>
        <strain evidence="1">IBT 17514</strain>
    </source>
</reference>